<keyword evidence="3 6" id="KW-0378">Hydrolase</keyword>
<dbReference type="OrthoDB" id="9782200at2"/>
<reference evidence="7" key="1">
    <citation type="journal article" date="2018" name="Genome Biol.">
        <title>SKESA: strategic k-mer extension for scrupulous assemblies.</title>
        <authorList>
            <person name="Souvorov A."/>
            <person name="Agarwala R."/>
            <person name="Lipman D.J."/>
        </authorList>
    </citation>
    <scope>NUCLEOTIDE SEQUENCE [LARGE SCALE GENOMIC DNA]</scope>
    <source>
        <strain evidence="7">1839</strain>
    </source>
</reference>
<comment type="caution">
    <text evidence="7">The sequence shown here is derived from an EMBL/GenBank/DDBJ whole genome shotgun (WGS) entry which is preliminary data.</text>
</comment>
<evidence type="ECO:0000313" key="7">
    <source>
        <dbReference type="EMBL" id="HAG5769038.1"/>
    </source>
</evidence>
<dbReference type="GO" id="GO:0005829">
    <property type="term" value="C:cytosol"/>
    <property type="evidence" value="ECO:0007669"/>
    <property type="project" value="TreeGrafter"/>
</dbReference>
<evidence type="ECO:0000256" key="5">
    <source>
        <dbReference type="NCBIfam" id="TIGR02821"/>
    </source>
</evidence>
<sequence length="277" mass="31353">MELIEKHACFGGWQNVYRHYSQSLNCEMNVGVYLPPKAASEKLPVLYWLSGLTCTEQNFITKSGMQRYAAEHNIIIVAPDTSPRGSNIADADRYDLGQGAGFYLNATQAPWNEHYKMYDYIRSELPDLVMKHFPATAKKSISGHSMGGLGALVLALRNPDEYVSVSAFSPIVSPSQVPWGQQAFAAYLGENKESWLNYDPVSLISQGRRVAEIMVDQGLSDDFYAEQLRTQNLEKICQEMNIKALIRYHEGYDHSYYFISSFIGEHIAYHANKLNMR</sequence>
<evidence type="ECO:0000256" key="2">
    <source>
        <dbReference type="ARBA" id="ARBA00022487"/>
    </source>
</evidence>
<evidence type="ECO:0000256" key="4">
    <source>
        <dbReference type="ARBA" id="ARBA00047590"/>
    </source>
</evidence>
<dbReference type="EC" id="3.1.2.12" evidence="5 6"/>
<accession>A0A0K4TQ97</accession>
<proteinExistence type="inferred from homology"/>
<organism evidence="7">
    <name type="scientific">Escherichia coli</name>
    <dbReference type="NCBI Taxonomy" id="562"/>
    <lineage>
        <taxon>Bacteria</taxon>
        <taxon>Pseudomonadati</taxon>
        <taxon>Pseudomonadota</taxon>
        <taxon>Gammaproteobacteria</taxon>
        <taxon>Enterobacterales</taxon>
        <taxon>Enterobacteriaceae</taxon>
        <taxon>Escherichia</taxon>
    </lineage>
</organism>
<dbReference type="GO" id="GO:0018738">
    <property type="term" value="F:S-formylglutathione hydrolase activity"/>
    <property type="evidence" value="ECO:0007669"/>
    <property type="project" value="UniProtKB-UniRule"/>
</dbReference>
<dbReference type="Pfam" id="PF00756">
    <property type="entry name" value="Esterase"/>
    <property type="match status" value="1"/>
</dbReference>
<dbReference type="Gene3D" id="3.40.50.1820">
    <property type="entry name" value="alpha/beta hydrolase"/>
    <property type="match status" value="1"/>
</dbReference>
<dbReference type="FunFam" id="3.40.50.1820:FF:000002">
    <property type="entry name" value="S-formylglutathione hydrolase"/>
    <property type="match status" value="1"/>
</dbReference>
<dbReference type="InterPro" id="IPR000801">
    <property type="entry name" value="Esterase-like"/>
</dbReference>
<dbReference type="PANTHER" id="PTHR10061">
    <property type="entry name" value="S-FORMYLGLUTATHIONE HYDROLASE"/>
    <property type="match status" value="1"/>
</dbReference>
<protein>
    <recommendedName>
        <fullName evidence="5 6">S-formylglutathione hydrolase</fullName>
        <ecNumber evidence="5 6">3.1.2.12</ecNumber>
    </recommendedName>
</protein>
<dbReference type="EMBL" id="DAAYTU010000003">
    <property type="protein sequence ID" value="HAG5769038.1"/>
    <property type="molecule type" value="Genomic_DNA"/>
</dbReference>
<keyword evidence="2 6" id="KW-0719">Serine esterase</keyword>
<dbReference type="NCBIfam" id="TIGR02821">
    <property type="entry name" value="fghA_ester_D"/>
    <property type="match status" value="1"/>
</dbReference>
<dbReference type="SUPFAM" id="SSF53474">
    <property type="entry name" value="alpha/beta-Hydrolases"/>
    <property type="match status" value="1"/>
</dbReference>
<evidence type="ECO:0000256" key="6">
    <source>
        <dbReference type="RuleBase" id="RU363068"/>
    </source>
</evidence>
<dbReference type="AlphaFoldDB" id="A0A0K4TQ97"/>
<evidence type="ECO:0000256" key="1">
    <source>
        <dbReference type="ARBA" id="ARBA00005622"/>
    </source>
</evidence>
<dbReference type="GO" id="GO:0052689">
    <property type="term" value="F:carboxylic ester hydrolase activity"/>
    <property type="evidence" value="ECO:0007669"/>
    <property type="project" value="UniProtKB-KW"/>
</dbReference>
<evidence type="ECO:0000256" key="3">
    <source>
        <dbReference type="ARBA" id="ARBA00022801"/>
    </source>
</evidence>
<dbReference type="InterPro" id="IPR014186">
    <property type="entry name" value="S-formylglutathione_hydrol"/>
</dbReference>
<dbReference type="InterPro" id="IPR029058">
    <property type="entry name" value="AB_hydrolase_fold"/>
</dbReference>
<comment type="catalytic activity">
    <reaction evidence="4 6">
        <text>S-formylglutathione + H2O = formate + glutathione + H(+)</text>
        <dbReference type="Rhea" id="RHEA:14961"/>
        <dbReference type="ChEBI" id="CHEBI:15377"/>
        <dbReference type="ChEBI" id="CHEBI:15378"/>
        <dbReference type="ChEBI" id="CHEBI:15740"/>
        <dbReference type="ChEBI" id="CHEBI:57688"/>
        <dbReference type="ChEBI" id="CHEBI:57925"/>
        <dbReference type="EC" id="3.1.2.12"/>
    </reaction>
</comment>
<comment type="function">
    <text evidence="6">Serine hydrolase involved in the detoxification of formaldehyde.</text>
</comment>
<reference evidence="7" key="2">
    <citation type="submission" date="2020-02" db="EMBL/GenBank/DDBJ databases">
        <authorList>
            <consortium name="NCBI Pathogen Detection Project"/>
        </authorList>
    </citation>
    <scope>NUCLEOTIDE SEQUENCE</scope>
    <source>
        <strain evidence="7">1839</strain>
    </source>
</reference>
<comment type="similarity">
    <text evidence="1 6">Belongs to the esterase D family.</text>
</comment>
<dbReference type="PANTHER" id="PTHR10061:SF0">
    <property type="entry name" value="S-FORMYLGLUTATHIONE HYDROLASE"/>
    <property type="match status" value="1"/>
</dbReference>
<dbReference type="GO" id="GO:0046294">
    <property type="term" value="P:formaldehyde catabolic process"/>
    <property type="evidence" value="ECO:0007669"/>
    <property type="project" value="InterPro"/>
</dbReference>
<name>A0A0K4TQ97_ECOLX</name>
<gene>
    <name evidence="7" type="primary">fghA</name>
    <name evidence="7" type="ORF">GGB84_000630</name>
</gene>